<protein>
    <submittedName>
        <fullName evidence="2">Uncharacterized protein</fullName>
    </submittedName>
</protein>
<name>A0A8E2JJT4_9PEZI</name>
<sequence>MAQGLIKKSAKPSKKPSTTSSGPKRGHRIIKPKKTKLIQKQAIAKKGSAGLSAMTEKHLAAKAGHLELLKGGKRE</sequence>
<organism evidence="2 3">
    <name type="scientific">Lepidopterella palustris CBS 459.81</name>
    <dbReference type="NCBI Taxonomy" id="1314670"/>
    <lineage>
        <taxon>Eukaryota</taxon>
        <taxon>Fungi</taxon>
        <taxon>Dikarya</taxon>
        <taxon>Ascomycota</taxon>
        <taxon>Pezizomycotina</taxon>
        <taxon>Dothideomycetes</taxon>
        <taxon>Pleosporomycetidae</taxon>
        <taxon>Mytilinidiales</taxon>
        <taxon>Argynnaceae</taxon>
        <taxon>Lepidopterella</taxon>
    </lineage>
</organism>
<proteinExistence type="predicted"/>
<dbReference type="EMBL" id="KV744826">
    <property type="protein sequence ID" value="OCK85022.1"/>
    <property type="molecule type" value="Genomic_DNA"/>
</dbReference>
<evidence type="ECO:0000313" key="2">
    <source>
        <dbReference type="EMBL" id="OCK85022.1"/>
    </source>
</evidence>
<dbReference type="OrthoDB" id="5239630at2759"/>
<accession>A0A8E2JJT4</accession>
<dbReference type="AlphaFoldDB" id="A0A8E2JJT4"/>
<keyword evidence="3" id="KW-1185">Reference proteome</keyword>
<feature type="non-terminal residue" evidence="2">
    <location>
        <position position="1"/>
    </location>
</feature>
<feature type="region of interest" description="Disordered" evidence="1">
    <location>
        <begin position="1"/>
        <end position="33"/>
    </location>
</feature>
<dbReference type="Pfam" id="PF09495">
    <property type="entry name" value="DUF2462"/>
    <property type="match status" value="1"/>
</dbReference>
<feature type="compositionally biased region" description="Basic residues" evidence="1">
    <location>
        <begin position="24"/>
        <end position="33"/>
    </location>
</feature>
<dbReference type="InterPro" id="IPR019034">
    <property type="entry name" value="UPF0390"/>
</dbReference>
<dbReference type="Proteomes" id="UP000250266">
    <property type="component" value="Unassembled WGS sequence"/>
</dbReference>
<evidence type="ECO:0000313" key="3">
    <source>
        <dbReference type="Proteomes" id="UP000250266"/>
    </source>
</evidence>
<gene>
    <name evidence="2" type="ORF">K432DRAFT_253235</name>
</gene>
<evidence type="ECO:0000256" key="1">
    <source>
        <dbReference type="SAM" id="MobiDB-lite"/>
    </source>
</evidence>
<reference evidence="2 3" key="1">
    <citation type="journal article" date="2016" name="Nat. Commun.">
        <title>Ectomycorrhizal ecology is imprinted in the genome of the dominant symbiotic fungus Cenococcum geophilum.</title>
        <authorList>
            <consortium name="DOE Joint Genome Institute"/>
            <person name="Peter M."/>
            <person name="Kohler A."/>
            <person name="Ohm R.A."/>
            <person name="Kuo A."/>
            <person name="Krutzmann J."/>
            <person name="Morin E."/>
            <person name="Arend M."/>
            <person name="Barry K.W."/>
            <person name="Binder M."/>
            <person name="Choi C."/>
            <person name="Clum A."/>
            <person name="Copeland A."/>
            <person name="Grisel N."/>
            <person name="Haridas S."/>
            <person name="Kipfer T."/>
            <person name="LaButti K."/>
            <person name="Lindquist E."/>
            <person name="Lipzen A."/>
            <person name="Maire R."/>
            <person name="Meier B."/>
            <person name="Mihaltcheva S."/>
            <person name="Molinier V."/>
            <person name="Murat C."/>
            <person name="Poggeler S."/>
            <person name="Quandt C.A."/>
            <person name="Sperisen C."/>
            <person name="Tritt A."/>
            <person name="Tisserant E."/>
            <person name="Crous P.W."/>
            <person name="Henrissat B."/>
            <person name="Nehls U."/>
            <person name="Egli S."/>
            <person name="Spatafora J.W."/>
            <person name="Grigoriev I.V."/>
            <person name="Martin F.M."/>
        </authorList>
    </citation>
    <scope>NUCLEOTIDE SEQUENCE [LARGE SCALE GENOMIC DNA]</scope>
    <source>
        <strain evidence="2 3">CBS 459.81</strain>
    </source>
</reference>